<evidence type="ECO:0000259" key="6">
    <source>
        <dbReference type="PROSITE" id="PS50983"/>
    </source>
</evidence>
<feature type="chain" id="PRO_5039361275" evidence="5">
    <location>
        <begin position="33"/>
        <end position="353"/>
    </location>
</feature>
<evidence type="ECO:0000256" key="4">
    <source>
        <dbReference type="ARBA" id="ARBA00022729"/>
    </source>
</evidence>
<dbReference type="PROSITE" id="PS50983">
    <property type="entry name" value="FE_B12_PBP"/>
    <property type="match status" value="1"/>
</dbReference>
<dbReference type="Gene3D" id="3.40.50.1980">
    <property type="entry name" value="Nitrogenase molybdenum iron protein domain"/>
    <property type="match status" value="2"/>
</dbReference>
<dbReference type="STRING" id="1203190.GCA_000312345_01586"/>
<feature type="signal peptide" evidence="5">
    <location>
        <begin position="1"/>
        <end position="32"/>
    </location>
</feature>
<comment type="subcellular location">
    <subcellularLocation>
        <location evidence="1">Cell envelope</location>
    </subcellularLocation>
</comment>
<keyword evidence="8" id="KW-1185">Reference proteome</keyword>
<gene>
    <name evidence="7" type="ORF">SAMN04488539_1609</name>
</gene>
<dbReference type="Pfam" id="PF01497">
    <property type="entry name" value="Peripla_BP_2"/>
    <property type="match status" value="1"/>
</dbReference>
<dbReference type="GO" id="GO:1901678">
    <property type="term" value="P:iron coordination entity transport"/>
    <property type="evidence" value="ECO:0007669"/>
    <property type="project" value="UniProtKB-ARBA"/>
</dbReference>
<feature type="domain" description="Fe/B12 periplasmic-binding" evidence="6">
    <location>
        <begin position="66"/>
        <end position="343"/>
    </location>
</feature>
<dbReference type="InterPro" id="IPR051313">
    <property type="entry name" value="Bact_iron-sidero_bind"/>
</dbReference>
<evidence type="ECO:0000256" key="3">
    <source>
        <dbReference type="ARBA" id="ARBA00022448"/>
    </source>
</evidence>
<sequence>MKSVIDRAVRGAIALLACASLLSGCASPSPTAADEQRVFADAEDGAYPVTIEHAYGSTEVTAQPKRLVTIGWSGADIAIQLGTVPVAQGNATGIKGDYYPWVSEAVEKLGAPLPSLDPSLERGEVDLEYVLGQQPDLIVAVNSGITEAEYKALSDIAPTIAFPSEPWATTVDEHIRMMGAALGRPGYAAEIEKQTEQRVADVAKAHPELSGVSFLHSFLPSDDGQVVVFGTADARVQVLEALSLKPVEGAVELQHKAGDPASFTVSMEQLLSMNPDVHVVISDEDTYREAVRANTAFGSWAPVANNRVALIQDPDVGLAFATATPLGIDWGIDAIAAAIGRAVTEARGEGDRS</sequence>
<evidence type="ECO:0000313" key="7">
    <source>
        <dbReference type="EMBL" id="SDS40457.1"/>
    </source>
</evidence>
<evidence type="ECO:0000313" key="8">
    <source>
        <dbReference type="Proteomes" id="UP000182237"/>
    </source>
</evidence>
<dbReference type="RefSeq" id="WP_019194394.1">
    <property type="nucleotide sequence ID" value="NZ_LT629765.1"/>
</dbReference>
<dbReference type="PANTHER" id="PTHR30532:SF24">
    <property type="entry name" value="FERRIC ENTEROBACTIN-BINDING PERIPLASMIC PROTEIN FEPB"/>
    <property type="match status" value="1"/>
</dbReference>
<keyword evidence="4 5" id="KW-0732">Signal</keyword>
<comment type="similarity">
    <text evidence="2">Belongs to the bacterial solute-binding protein 8 family.</text>
</comment>
<dbReference type="AlphaFoldDB" id="A0A1H1RXL9"/>
<protein>
    <submittedName>
        <fullName evidence="7">Iron complex transport system substrate-binding protein</fullName>
    </submittedName>
</protein>
<dbReference type="PROSITE" id="PS51257">
    <property type="entry name" value="PROKAR_LIPOPROTEIN"/>
    <property type="match status" value="1"/>
</dbReference>
<dbReference type="SUPFAM" id="SSF53807">
    <property type="entry name" value="Helical backbone' metal receptor"/>
    <property type="match status" value="1"/>
</dbReference>
<proteinExistence type="inferred from homology"/>
<keyword evidence="3" id="KW-0813">Transport</keyword>
<reference evidence="7 8" key="1">
    <citation type="submission" date="2016-10" db="EMBL/GenBank/DDBJ databases">
        <authorList>
            <person name="de Groot N.N."/>
        </authorList>
    </citation>
    <scope>NUCLEOTIDE SEQUENCE [LARGE SCALE GENOMIC DNA]</scope>
    <source>
        <strain evidence="7 8">DSM 45434</strain>
    </source>
</reference>
<dbReference type="InterPro" id="IPR002491">
    <property type="entry name" value="ABC_transptr_periplasmic_BD"/>
</dbReference>
<name>A0A1H1RXL9_9CORY</name>
<evidence type="ECO:0000256" key="1">
    <source>
        <dbReference type="ARBA" id="ARBA00004196"/>
    </source>
</evidence>
<organism evidence="7 8">
    <name type="scientific">Corynebacterium timonense</name>
    <dbReference type="NCBI Taxonomy" id="441500"/>
    <lineage>
        <taxon>Bacteria</taxon>
        <taxon>Bacillati</taxon>
        <taxon>Actinomycetota</taxon>
        <taxon>Actinomycetes</taxon>
        <taxon>Mycobacteriales</taxon>
        <taxon>Corynebacteriaceae</taxon>
        <taxon>Corynebacterium</taxon>
    </lineage>
</organism>
<dbReference type="eggNOG" id="COG0614">
    <property type="taxonomic scope" value="Bacteria"/>
</dbReference>
<dbReference type="GO" id="GO:0030288">
    <property type="term" value="C:outer membrane-bounded periplasmic space"/>
    <property type="evidence" value="ECO:0007669"/>
    <property type="project" value="TreeGrafter"/>
</dbReference>
<dbReference type="Proteomes" id="UP000182237">
    <property type="component" value="Chromosome I"/>
</dbReference>
<evidence type="ECO:0000256" key="5">
    <source>
        <dbReference type="SAM" id="SignalP"/>
    </source>
</evidence>
<dbReference type="EMBL" id="LT629765">
    <property type="protein sequence ID" value="SDS40457.1"/>
    <property type="molecule type" value="Genomic_DNA"/>
</dbReference>
<evidence type="ECO:0000256" key="2">
    <source>
        <dbReference type="ARBA" id="ARBA00008814"/>
    </source>
</evidence>
<dbReference type="PANTHER" id="PTHR30532">
    <property type="entry name" value="IRON III DICITRATE-BINDING PERIPLASMIC PROTEIN"/>
    <property type="match status" value="1"/>
</dbReference>
<accession>A0A1H1RXL9</accession>